<keyword evidence="7" id="KW-0175">Coiled coil</keyword>
<organism evidence="9 10">
    <name type="scientific">Neobacillus mesonae</name>
    <dbReference type="NCBI Taxonomy" id="1193713"/>
    <lineage>
        <taxon>Bacteria</taxon>
        <taxon>Bacillati</taxon>
        <taxon>Bacillota</taxon>
        <taxon>Bacilli</taxon>
        <taxon>Bacillales</taxon>
        <taxon>Bacillaceae</taxon>
        <taxon>Neobacillus</taxon>
    </lineage>
</organism>
<evidence type="ECO:0000256" key="5">
    <source>
        <dbReference type="ARBA" id="ARBA00022927"/>
    </source>
</evidence>
<evidence type="ECO:0000256" key="1">
    <source>
        <dbReference type="ARBA" id="ARBA00003041"/>
    </source>
</evidence>
<evidence type="ECO:0000256" key="2">
    <source>
        <dbReference type="ARBA" id="ARBA00006602"/>
    </source>
</evidence>
<comment type="function">
    <text evidence="1">Needed for flagellar regrowth and assembly.</text>
</comment>
<dbReference type="EMBL" id="CP022572">
    <property type="protein sequence ID" value="AZU64169.1"/>
    <property type="molecule type" value="Genomic_DNA"/>
</dbReference>
<dbReference type="GO" id="GO:0044781">
    <property type="term" value="P:bacterial-type flagellum organization"/>
    <property type="evidence" value="ECO:0007669"/>
    <property type="project" value="UniProtKB-KW"/>
</dbReference>
<dbReference type="GO" id="GO:0005829">
    <property type="term" value="C:cytosol"/>
    <property type="evidence" value="ECO:0007669"/>
    <property type="project" value="TreeGrafter"/>
</dbReference>
<reference evidence="9 10" key="1">
    <citation type="submission" date="2017-07" db="EMBL/GenBank/DDBJ databases">
        <title>The complete genome sequence of Bacillus mesonae strain H20-5, an efficient strain improving plant abiotic stress resistance.</title>
        <authorList>
            <person name="Kim S.Y."/>
            <person name="Song H."/>
            <person name="Sang M.K."/>
            <person name="Weon H.-Y."/>
            <person name="Song J."/>
        </authorList>
    </citation>
    <scope>NUCLEOTIDE SEQUENCE [LARGE SCALE GENOMIC DNA]</scope>
    <source>
        <strain evidence="9 10">H20-5</strain>
    </source>
</reference>
<dbReference type="KEGG" id="nmk:CHR53_24640"/>
<dbReference type="PANTHER" id="PTHR34982:SF1">
    <property type="entry name" value="FLAGELLAR ASSEMBLY PROTEIN FLIH"/>
    <property type="match status" value="1"/>
</dbReference>
<feature type="domain" description="Flagellar assembly protein FliH/Type III secretion system HrpE" evidence="8">
    <location>
        <begin position="110"/>
        <end position="237"/>
    </location>
</feature>
<evidence type="ECO:0000313" key="9">
    <source>
        <dbReference type="EMBL" id="AZU64169.1"/>
    </source>
</evidence>
<keyword evidence="5" id="KW-0653">Protein transport</keyword>
<accession>A0A3T0I489</accession>
<evidence type="ECO:0000259" key="8">
    <source>
        <dbReference type="Pfam" id="PF02108"/>
    </source>
</evidence>
<dbReference type="Proteomes" id="UP000282892">
    <property type="component" value="Chromosome"/>
</dbReference>
<dbReference type="STRING" id="1193713.GCA_001636315_01827"/>
<dbReference type="Pfam" id="PF02108">
    <property type="entry name" value="FliH"/>
    <property type="match status" value="1"/>
</dbReference>
<proteinExistence type="inferred from homology"/>
<keyword evidence="3" id="KW-0813">Transport</keyword>
<evidence type="ECO:0000256" key="3">
    <source>
        <dbReference type="ARBA" id="ARBA00022448"/>
    </source>
</evidence>
<dbReference type="AlphaFoldDB" id="A0A3T0I489"/>
<dbReference type="GO" id="GO:0015031">
    <property type="term" value="P:protein transport"/>
    <property type="evidence" value="ECO:0007669"/>
    <property type="project" value="UniProtKB-KW"/>
</dbReference>
<sequence length="255" mass="29242">MGKRIVSSKLVKARNVIAYNGQKLIGVPKPEPQALETVSTQIADFRKEALLLELEQQKERAHRELAEWRAAEEERFRLELEEEKRRGYEEGYGLGIEDGREHAVKEYQFQLQKAAGILEQAYQEKAAIIQEAEPFVMELTMEIAKKVLQQELRTHPDSLIHIIKETLASVYETDSISIGVAPEDFAFVQKQREQLLALDNGQVEIKVFPDYSIQQGGCIIRTSSGSVDARIDVQLSEIKKVLRAYQQEDRREEME</sequence>
<evidence type="ECO:0000313" key="10">
    <source>
        <dbReference type="Proteomes" id="UP000282892"/>
    </source>
</evidence>
<evidence type="ECO:0000256" key="7">
    <source>
        <dbReference type="SAM" id="Coils"/>
    </source>
</evidence>
<dbReference type="InterPro" id="IPR051472">
    <property type="entry name" value="T3SS_Stator/FliH"/>
</dbReference>
<keyword evidence="6" id="KW-1006">Bacterial flagellum protein export</keyword>
<dbReference type="PANTHER" id="PTHR34982">
    <property type="entry name" value="YOP PROTEINS TRANSLOCATION PROTEIN L"/>
    <property type="match status" value="1"/>
</dbReference>
<keyword evidence="4" id="KW-1005">Bacterial flagellum biogenesis</keyword>
<evidence type="ECO:0000256" key="4">
    <source>
        <dbReference type="ARBA" id="ARBA00022795"/>
    </source>
</evidence>
<gene>
    <name evidence="9" type="ORF">CHR53_24640</name>
</gene>
<keyword evidence="10" id="KW-1185">Reference proteome</keyword>
<protein>
    <recommendedName>
        <fullName evidence="8">Flagellar assembly protein FliH/Type III secretion system HrpE domain-containing protein</fullName>
    </recommendedName>
</protein>
<feature type="coiled-coil region" evidence="7">
    <location>
        <begin position="47"/>
        <end position="74"/>
    </location>
</feature>
<dbReference type="InterPro" id="IPR018035">
    <property type="entry name" value="Flagellar_FliH/T3SS_HrpE"/>
</dbReference>
<comment type="similarity">
    <text evidence="2">Belongs to the FliH family.</text>
</comment>
<evidence type="ECO:0000256" key="6">
    <source>
        <dbReference type="ARBA" id="ARBA00023225"/>
    </source>
</evidence>
<name>A0A3T0I489_9BACI</name>